<comment type="caution">
    <text evidence="14">The sequence shown here is derived from an EMBL/GenBank/DDBJ whole genome shotgun (WGS) entry which is preliminary data.</text>
</comment>
<feature type="compositionally biased region" description="Basic and acidic residues" evidence="13">
    <location>
        <begin position="338"/>
        <end position="353"/>
    </location>
</feature>
<dbReference type="InterPro" id="IPR014347">
    <property type="entry name" value="Tautomerase/MIF_sf"/>
</dbReference>
<dbReference type="SUPFAM" id="SSF55331">
    <property type="entry name" value="Tautomerase/MIF"/>
    <property type="match status" value="1"/>
</dbReference>
<evidence type="ECO:0000256" key="12">
    <source>
        <dbReference type="ARBA" id="ARBA00042730"/>
    </source>
</evidence>
<evidence type="ECO:0000256" key="13">
    <source>
        <dbReference type="SAM" id="MobiDB-lite"/>
    </source>
</evidence>
<evidence type="ECO:0000256" key="9">
    <source>
        <dbReference type="ARBA" id="ARBA00039086"/>
    </source>
</evidence>
<keyword evidence="4" id="KW-0964">Secreted</keyword>
<evidence type="ECO:0000256" key="8">
    <source>
        <dbReference type="ARBA" id="ARBA00038932"/>
    </source>
</evidence>
<dbReference type="GO" id="GO:0004167">
    <property type="term" value="F:dopachrome isomerase activity"/>
    <property type="evidence" value="ECO:0007669"/>
    <property type="project" value="UniProtKB-EC"/>
</dbReference>
<dbReference type="Pfam" id="PF01187">
    <property type="entry name" value="MIF"/>
    <property type="match status" value="1"/>
</dbReference>
<feature type="region of interest" description="Disordered" evidence="13">
    <location>
        <begin position="300"/>
        <end position="380"/>
    </location>
</feature>
<dbReference type="InterPro" id="IPR001398">
    <property type="entry name" value="Macrophage_inhib_fac"/>
</dbReference>
<dbReference type="EMBL" id="MDYN01000022">
    <property type="protein sequence ID" value="OQD82259.1"/>
    <property type="molecule type" value="Genomic_DNA"/>
</dbReference>
<comment type="catalytic activity">
    <reaction evidence="7">
        <text>L-dopachrome = 5,6-dihydroxyindole-2-carboxylate</text>
        <dbReference type="Rhea" id="RHEA:13041"/>
        <dbReference type="ChEBI" id="CHEBI:16875"/>
        <dbReference type="ChEBI" id="CHEBI:57509"/>
        <dbReference type="EC" id="5.3.3.12"/>
    </reaction>
</comment>
<evidence type="ECO:0000256" key="4">
    <source>
        <dbReference type="ARBA" id="ARBA00022525"/>
    </source>
</evidence>
<reference evidence="15" key="1">
    <citation type="journal article" date="2017" name="Nat. Microbiol.">
        <title>Global analysis of biosynthetic gene clusters reveals vast potential of secondary metabolite production in Penicillium species.</title>
        <authorList>
            <person name="Nielsen J.C."/>
            <person name="Grijseels S."/>
            <person name="Prigent S."/>
            <person name="Ji B."/>
            <person name="Dainat J."/>
            <person name="Nielsen K.F."/>
            <person name="Frisvad J.C."/>
            <person name="Workman M."/>
            <person name="Nielsen J."/>
        </authorList>
    </citation>
    <scope>NUCLEOTIDE SEQUENCE [LARGE SCALE GENOMIC DNA]</scope>
    <source>
        <strain evidence="15">IBT 31811</strain>
    </source>
</reference>
<dbReference type="EC" id="5.3.2.1" evidence="9"/>
<protein>
    <recommendedName>
        <fullName evidence="12">L-dopachrome isomerase</fullName>
        <ecNumber evidence="9">5.3.2.1</ecNumber>
        <ecNumber evidence="8">5.3.3.12</ecNumber>
    </recommendedName>
    <alternativeName>
        <fullName evidence="10">L-dopachrome tautomerase</fullName>
    </alternativeName>
    <alternativeName>
        <fullName evidence="11">Phenylpyruvate tautomerase</fullName>
    </alternativeName>
</protein>
<dbReference type="Gene3D" id="3.30.429.10">
    <property type="entry name" value="Macrophage Migration Inhibitory Factor"/>
    <property type="match status" value="1"/>
</dbReference>
<name>A0A1V6PZ35_9EURO</name>
<evidence type="ECO:0000256" key="11">
    <source>
        <dbReference type="ARBA" id="ARBA00041912"/>
    </source>
</evidence>
<comment type="subcellular location">
    <subcellularLocation>
        <location evidence="1">Secreted</location>
    </subcellularLocation>
</comment>
<feature type="compositionally biased region" description="Polar residues" evidence="13">
    <location>
        <begin position="312"/>
        <end position="337"/>
    </location>
</feature>
<evidence type="ECO:0000256" key="5">
    <source>
        <dbReference type="ARBA" id="ARBA00023235"/>
    </source>
</evidence>
<keyword evidence="5" id="KW-0413">Isomerase</keyword>
<dbReference type="GO" id="GO:0005576">
    <property type="term" value="C:extracellular region"/>
    <property type="evidence" value="ECO:0007669"/>
    <property type="project" value="UniProtKB-SubCell"/>
</dbReference>
<organism evidence="14 15">
    <name type="scientific">Penicillium antarcticum</name>
    <dbReference type="NCBI Taxonomy" id="416450"/>
    <lineage>
        <taxon>Eukaryota</taxon>
        <taxon>Fungi</taxon>
        <taxon>Dikarya</taxon>
        <taxon>Ascomycota</taxon>
        <taxon>Pezizomycotina</taxon>
        <taxon>Eurotiomycetes</taxon>
        <taxon>Eurotiomycetidae</taxon>
        <taxon>Eurotiales</taxon>
        <taxon>Aspergillaceae</taxon>
        <taxon>Penicillium</taxon>
    </lineage>
</organism>
<evidence type="ECO:0000256" key="3">
    <source>
        <dbReference type="ARBA" id="ARBA00022514"/>
    </source>
</evidence>
<sequence>MDSSKPPLPRLSTNIPLEQVPNPLASKTLPNANIPSVIMPERPVRPSLFAEDNQEENVAPTAYVAQPKPVYLALKSVPDSPVAKPITTKYYDDAFTARGPSHSPKDRVSQNSVVVVELKTNITAKEKTPKLLSDLALFFAQTYQCPENSVLVAFSEDALLTFGNTPDSAYLIKISALPSLIAPLTNQRNTSLIQTALLNHLGIAPDRGVVIFVAVGEDNLATNGATARGEISRLERIDHGNSPSLFKSISRSMSRHLKSSSGNSAPMSLAALSTMVSPDGAGSPTTFQDSSDLPDAIRLRSSQSDTAKRKATSNAESPTMKSLNFASSNEEALNQVSSKDDKKEQNLKKRESLKSFVNRRLFELTGPRGASTPTPKRKKN</sequence>
<dbReference type="Proteomes" id="UP000191672">
    <property type="component" value="Unassembled WGS sequence"/>
</dbReference>
<feature type="region of interest" description="Disordered" evidence="13">
    <location>
        <begin position="1"/>
        <end position="28"/>
    </location>
</feature>
<evidence type="ECO:0000256" key="7">
    <source>
        <dbReference type="ARBA" id="ARBA00036823"/>
    </source>
</evidence>
<dbReference type="OrthoDB" id="255819at2759"/>
<comment type="catalytic activity">
    <reaction evidence="6">
        <text>3-phenylpyruvate = enol-phenylpyruvate</text>
        <dbReference type="Rhea" id="RHEA:17097"/>
        <dbReference type="ChEBI" id="CHEBI:16815"/>
        <dbReference type="ChEBI" id="CHEBI:18005"/>
        <dbReference type="EC" id="5.3.2.1"/>
    </reaction>
</comment>
<evidence type="ECO:0000256" key="10">
    <source>
        <dbReference type="ARBA" id="ARBA00041631"/>
    </source>
</evidence>
<evidence type="ECO:0000313" key="15">
    <source>
        <dbReference type="Proteomes" id="UP000191672"/>
    </source>
</evidence>
<evidence type="ECO:0000256" key="1">
    <source>
        <dbReference type="ARBA" id="ARBA00004613"/>
    </source>
</evidence>
<evidence type="ECO:0000256" key="2">
    <source>
        <dbReference type="ARBA" id="ARBA00005851"/>
    </source>
</evidence>
<accession>A0A1V6PZ35</accession>
<dbReference type="PANTHER" id="PTHR11954">
    <property type="entry name" value="D-DOPACHROME DECARBOXYLASE"/>
    <property type="match status" value="1"/>
</dbReference>
<proteinExistence type="inferred from homology"/>
<feature type="region of interest" description="Disordered" evidence="13">
    <location>
        <begin position="275"/>
        <end position="294"/>
    </location>
</feature>
<comment type="similarity">
    <text evidence="2">Belongs to the MIF family.</text>
</comment>
<dbReference type="AlphaFoldDB" id="A0A1V6PZ35"/>
<evidence type="ECO:0000313" key="14">
    <source>
        <dbReference type="EMBL" id="OQD82259.1"/>
    </source>
</evidence>
<gene>
    <name evidence="14" type="ORF">PENANT_c022G02285</name>
</gene>
<keyword evidence="15" id="KW-1185">Reference proteome</keyword>
<dbReference type="PANTHER" id="PTHR11954:SF6">
    <property type="entry name" value="MACROPHAGE MIGRATION INHIBITORY FACTOR"/>
    <property type="match status" value="1"/>
</dbReference>
<dbReference type="EC" id="5.3.3.12" evidence="8"/>
<dbReference type="GO" id="GO:0050178">
    <property type="term" value="F:phenylpyruvate tautomerase activity"/>
    <property type="evidence" value="ECO:0007669"/>
    <property type="project" value="UniProtKB-EC"/>
</dbReference>
<evidence type="ECO:0000256" key="6">
    <source>
        <dbReference type="ARBA" id="ARBA00036735"/>
    </source>
</evidence>
<dbReference type="STRING" id="416450.A0A1V6PZ35"/>
<keyword evidence="3" id="KW-0202">Cytokine</keyword>